<dbReference type="EMBL" id="JAPFFF010000005">
    <property type="protein sequence ID" value="KAK8888660.1"/>
    <property type="molecule type" value="Genomic_DNA"/>
</dbReference>
<dbReference type="SMART" id="SM00332">
    <property type="entry name" value="PP2Cc"/>
    <property type="match status" value="1"/>
</dbReference>
<dbReference type="InterPro" id="IPR032675">
    <property type="entry name" value="LRR_dom_sf"/>
</dbReference>
<dbReference type="Gene3D" id="3.80.10.10">
    <property type="entry name" value="Ribonuclease Inhibitor"/>
    <property type="match status" value="2"/>
</dbReference>
<proteinExistence type="inferred from homology"/>
<name>A0ABR2KC22_9EUKA</name>
<dbReference type="SMART" id="SM00369">
    <property type="entry name" value="LRR_TYP"/>
    <property type="match status" value="4"/>
</dbReference>
<keyword evidence="10" id="KW-1185">Reference proteome</keyword>
<reference evidence="9 10" key="1">
    <citation type="submission" date="2024-04" db="EMBL/GenBank/DDBJ databases">
        <title>Tritrichomonas musculus Genome.</title>
        <authorList>
            <person name="Alves-Ferreira E."/>
            <person name="Grigg M."/>
            <person name="Lorenzi H."/>
            <person name="Galac M."/>
        </authorList>
    </citation>
    <scope>NUCLEOTIDE SEQUENCE [LARGE SCALE GENOMIC DNA]</scope>
    <source>
        <strain evidence="9 10">EAF2021</strain>
    </source>
</reference>
<evidence type="ECO:0000259" key="8">
    <source>
        <dbReference type="PROSITE" id="PS51746"/>
    </source>
</evidence>
<dbReference type="InterPro" id="IPR000222">
    <property type="entry name" value="PP2C_BS"/>
</dbReference>
<feature type="domain" description="PPM-type phosphatase" evidence="8">
    <location>
        <begin position="503"/>
        <end position="746"/>
    </location>
</feature>
<feature type="region of interest" description="Disordered" evidence="7">
    <location>
        <begin position="352"/>
        <end position="416"/>
    </location>
</feature>
<dbReference type="InterPro" id="IPR001932">
    <property type="entry name" value="PPM-type_phosphatase-like_dom"/>
</dbReference>
<evidence type="ECO:0000256" key="2">
    <source>
        <dbReference type="ARBA" id="ARBA00022723"/>
    </source>
</evidence>
<dbReference type="InterPro" id="IPR003591">
    <property type="entry name" value="Leu-rich_rpt_typical-subtyp"/>
</dbReference>
<evidence type="ECO:0000256" key="7">
    <source>
        <dbReference type="SAM" id="MobiDB-lite"/>
    </source>
</evidence>
<comment type="caution">
    <text evidence="9">The sequence shown here is derived from an EMBL/GenBank/DDBJ whole genome shotgun (WGS) entry which is preliminary data.</text>
</comment>
<gene>
    <name evidence="9" type="ORF">M9Y10_033392</name>
</gene>
<dbReference type="InterPro" id="IPR001611">
    <property type="entry name" value="Leu-rich_rpt"/>
</dbReference>
<dbReference type="Gene3D" id="3.60.40.10">
    <property type="entry name" value="PPM-type phosphatase domain"/>
    <property type="match status" value="1"/>
</dbReference>
<dbReference type="SUPFAM" id="SSF52058">
    <property type="entry name" value="L domain-like"/>
    <property type="match status" value="1"/>
</dbReference>
<evidence type="ECO:0000313" key="9">
    <source>
        <dbReference type="EMBL" id="KAK8888660.1"/>
    </source>
</evidence>
<evidence type="ECO:0000256" key="1">
    <source>
        <dbReference type="ARBA" id="ARBA00022614"/>
    </source>
</evidence>
<dbReference type="Pfam" id="PF13855">
    <property type="entry name" value="LRR_8"/>
    <property type="match status" value="1"/>
</dbReference>
<evidence type="ECO:0000256" key="6">
    <source>
        <dbReference type="RuleBase" id="RU003465"/>
    </source>
</evidence>
<dbReference type="Proteomes" id="UP001470230">
    <property type="component" value="Unassembled WGS sequence"/>
</dbReference>
<evidence type="ECO:0000313" key="10">
    <source>
        <dbReference type="Proteomes" id="UP001470230"/>
    </source>
</evidence>
<keyword evidence="5 6" id="KW-0904">Protein phosphatase</keyword>
<keyword evidence="2" id="KW-0479">Metal-binding</keyword>
<accession>A0ABR2KC22</accession>
<dbReference type="SUPFAM" id="SSF81606">
    <property type="entry name" value="PP2C-like"/>
    <property type="match status" value="1"/>
</dbReference>
<dbReference type="InterPro" id="IPR036457">
    <property type="entry name" value="PPM-type-like_dom_sf"/>
</dbReference>
<evidence type="ECO:0000256" key="4">
    <source>
        <dbReference type="ARBA" id="ARBA00022801"/>
    </source>
</evidence>
<dbReference type="PANTHER" id="PTHR47992">
    <property type="entry name" value="PROTEIN PHOSPHATASE"/>
    <property type="match status" value="1"/>
</dbReference>
<keyword evidence="3" id="KW-0677">Repeat</keyword>
<sequence>MTNVEISSPVDIIKKISQLQKAQTLSMSRCGLRELPIIILYLPKLTSLDLSSNPIKTLDPIWEASLPHLHSLNLSACWLRSLPVGPPSFFSTLENLNLDGNFLGRLSSHPLVNFSVFPKLKTLSLVGNDFIEVPVLPNRLEKCIFRLNSFKSIPQANVSIFDASYCSLSSPLSIYSGLLTNLNLSHCGITGVLSLPQLPLLDTIDASNNQITDVKFESSRRITVFRLSNNGISRLPDYLFKLPMIRVIELAHNAIESIPNDLDNFKRLESIDLSHNQLITGRLKLPLHLQAIRLSFNFFVAFESFPPSLQYLDVSFCKVAIIPLIPPSLEWIAAYFVQRLIVSDKVRMRAITDDTKRHRKKRHRSSPSPPTPDKYIKIPKIPKKPKIIVNPNDEKSNSPDKTRNLEEESAQEKSENIKLTKNIEKVEKLNDLQNTEQVDSQAKLVYSGSEDYSEYYDDDYDSDKSKNGIADDHYSFIQERPILGDTSSIVMTKALMNDKLSDYIGCSATSGRSTKYEDNFMSTVWGDISFVGVFDGHVGHEAAFISAEAFANLIGRFIGPSFNESPSVLKAAVRRTFALVNDELRRRDVKDGTTAVVVGVNNKTGRVCVGHLGDSLALMVCKDREEWLTKPHRPMDKLEYNRMRAEQKSVSIDWRVDGKLCVSRSLGDFWCCDGMYEEPDVKIKNLPSDIMSIVLGCDGIWDYIDSGVACNVVRSIRDPVRASRLLQDYAFASGSHDNISVIVMNFPTNNSIDANDNNNNDNSKK</sequence>
<protein>
    <recommendedName>
        <fullName evidence="8">PPM-type phosphatase domain-containing protein</fullName>
    </recommendedName>
</protein>
<dbReference type="PROSITE" id="PS01032">
    <property type="entry name" value="PPM_1"/>
    <property type="match status" value="1"/>
</dbReference>
<keyword evidence="1" id="KW-0433">Leucine-rich repeat</keyword>
<comment type="similarity">
    <text evidence="6">Belongs to the PP2C family.</text>
</comment>
<dbReference type="Pfam" id="PF12799">
    <property type="entry name" value="LRR_4"/>
    <property type="match status" value="1"/>
</dbReference>
<evidence type="ECO:0000256" key="5">
    <source>
        <dbReference type="ARBA" id="ARBA00022912"/>
    </source>
</evidence>
<organism evidence="9 10">
    <name type="scientific">Tritrichomonas musculus</name>
    <dbReference type="NCBI Taxonomy" id="1915356"/>
    <lineage>
        <taxon>Eukaryota</taxon>
        <taxon>Metamonada</taxon>
        <taxon>Parabasalia</taxon>
        <taxon>Tritrichomonadida</taxon>
        <taxon>Tritrichomonadidae</taxon>
        <taxon>Tritrichomonas</taxon>
    </lineage>
</organism>
<evidence type="ECO:0000256" key="3">
    <source>
        <dbReference type="ARBA" id="ARBA00022737"/>
    </source>
</evidence>
<dbReference type="InterPro" id="IPR015655">
    <property type="entry name" value="PP2C"/>
</dbReference>
<feature type="compositionally biased region" description="Basic and acidic residues" evidence="7">
    <location>
        <begin position="392"/>
        <end position="416"/>
    </location>
</feature>
<keyword evidence="4 6" id="KW-0378">Hydrolase</keyword>
<dbReference type="Pfam" id="PF00481">
    <property type="entry name" value="PP2C"/>
    <property type="match status" value="1"/>
</dbReference>
<dbReference type="PROSITE" id="PS51450">
    <property type="entry name" value="LRR"/>
    <property type="match status" value="1"/>
</dbReference>
<dbReference type="InterPro" id="IPR025875">
    <property type="entry name" value="Leu-rich_rpt_4"/>
</dbReference>
<dbReference type="CDD" id="cd00143">
    <property type="entry name" value="PP2Cc"/>
    <property type="match status" value="1"/>
</dbReference>
<dbReference type="PROSITE" id="PS51746">
    <property type="entry name" value="PPM_2"/>
    <property type="match status" value="1"/>
</dbReference>